<dbReference type="Proteomes" id="UP001595476">
    <property type="component" value="Unassembled WGS sequence"/>
</dbReference>
<dbReference type="PANTHER" id="PTHR30203:SF24">
    <property type="entry name" value="BLR4935 PROTEIN"/>
    <property type="match status" value="1"/>
</dbReference>
<protein>
    <submittedName>
        <fullName evidence="1">TolC family protein</fullName>
    </submittedName>
</protein>
<dbReference type="RefSeq" id="WP_386721163.1">
    <property type="nucleotide sequence ID" value="NZ_JBHRSZ010000004.1"/>
</dbReference>
<dbReference type="EMBL" id="JBHRSZ010000004">
    <property type="protein sequence ID" value="MFC3151773.1"/>
    <property type="molecule type" value="Genomic_DNA"/>
</dbReference>
<name>A0ABV7HD03_9GAMM</name>
<dbReference type="SUPFAM" id="SSF56954">
    <property type="entry name" value="Outer membrane efflux proteins (OEP)"/>
    <property type="match status" value="1"/>
</dbReference>
<proteinExistence type="predicted"/>
<dbReference type="InterPro" id="IPR010131">
    <property type="entry name" value="MdtP/NodT-like"/>
</dbReference>
<gene>
    <name evidence="1" type="ORF">ACFOEK_12105</name>
</gene>
<dbReference type="Gene3D" id="1.20.1600.10">
    <property type="entry name" value="Outer membrane efflux proteins (OEP)"/>
    <property type="match status" value="1"/>
</dbReference>
<keyword evidence="2" id="KW-1185">Reference proteome</keyword>
<evidence type="ECO:0000313" key="1">
    <source>
        <dbReference type="EMBL" id="MFC3151773.1"/>
    </source>
</evidence>
<evidence type="ECO:0000313" key="2">
    <source>
        <dbReference type="Proteomes" id="UP001595476"/>
    </source>
</evidence>
<dbReference type="PANTHER" id="PTHR30203">
    <property type="entry name" value="OUTER MEMBRANE CATION EFFLUX PROTEIN"/>
    <property type="match status" value="1"/>
</dbReference>
<sequence>MVLRIWKQSFLGASFALILPSFVLADMTNRNISETAKVDMNWSWFSRQIEHHPDIIAVRENMNAEFARSDGMKQPTYNPEFSTDWEREGEDNSYSFGLSQTMDWSDKQAARIQQSKFLREVVKQRYELALQKKAAEGLTALIGWQVAKQQSELALSQEVRLGDLLSLIQRRQQTGDLGEVDAELAYLSLSQTLNLSAKAQAELKQAKTRLEEVLPEWSAELPDKWAGSLEGALFSESESPANRLVAINDIDQYPSVLAAKAEWIAQQEGVELTQREISADPTFGISTGVSGEENVIGLSFSIPLNVRNDYSDQVRAANSDAISAEASYLSVKRKQQFALEASLASLNEYQQRFERWQKLATGREQRSSDLLEESWRSGDMSTAEYVLALEQRSADLAAGIELQAAYRLAKVDWLLQTASFPF</sequence>
<accession>A0ABV7HD03</accession>
<organism evidence="1 2">
    <name type="scientific">Litoribrevibacter euphylliae</name>
    <dbReference type="NCBI Taxonomy" id="1834034"/>
    <lineage>
        <taxon>Bacteria</taxon>
        <taxon>Pseudomonadati</taxon>
        <taxon>Pseudomonadota</taxon>
        <taxon>Gammaproteobacteria</taxon>
        <taxon>Oceanospirillales</taxon>
        <taxon>Oceanospirillaceae</taxon>
        <taxon>Litoribrevibacter</taxon>
    </lineage>
</organism>
<comment type="caution">
    <text evidence="1">The sequence shown here is derived from an EMBL/GenBank/DDBJ whole genome shotgun (WGS) entry which is preliminary data.</text>
</comment>
<reference evidence="2" key="1">
    <citation type="journal article" date="2019" name="Int. J. Syst. Evol. Microbiol.">
        <title>The Global Catalogue of Microorganisms (GCM) 10K type strain sequencing project: providing services to taxonomists for standard genome sequencing and annotation.</title>
        <authorList>
            <consortium name="The Broad Institute Genomics Platform"/>
            <consortium name="The Broad Institute Genome Sequencing Center for Infectious Disease"/>
            <person name="Wu L."/>
            <person name="Ma J."/>
        </authorList>
    </citation>
    <scope>NUCLEOTIDE SEQUENCE [LARGE SCALE GENOMIC DNA]</scope>
    <source>
        <strain evidence="2">KCTC 52438</strain>
    </source>
</reference>